<reference evidence="1 2" key="1">
    <citation type="submission" date="2016-07" db="EMBL/GenBank/DDBJ databases">
        <title>Draft genome of the white-rot fungus Obba rivulosa 3A-2.</title>
        <authorList>
            <consortium name="DOE Joint Genome Institute"/>
            <person name="Miettinen O."/>
            <person name="Riley R."/>
            <person name="Acob R."/>
            <person name="Barry K."/>
            <person name="Cullen D."/>
            <person name="De Vries R."/>
            <person name="Hainaut M."/>
            <person name="Hatakka A."/>
            <person name="Henrissat B."/>
            <person name="Hilden K."/>
            <person name="Kuo R."/>
            <person name="Labutti K."/>
            <person name="Lipzen A."/>
            <person name="Makela M.R."/>
            <person name="Sandor L."/>
            <person name="Spatafora J.W."/>
            <person name="Grigoriev I.V."/>
            <person name="Hibbett D.S."/>
        </authorList>
    </citation>
    <scope>NUCLEOTIDE SEQUENCE [LARGE SCALE GENOMIC DNA]</scope>
    <source>
        <strain evidence="1 2">3A-2</strain>
    </source>
</reference>
<protein>
    <recommendedName>
        <fullName evidence="3">F-box domain-containing protein</fullName>
    </recommendedName>
</protein>
<proteinExistence type="predicted"/>
<organism evidence="1 2">
    <name type="scientific">Obba rivulosa</name>
    <dbReference type="NCBI Taxonomy" id="1052685"/>
    <lineage>
        <taxon>Eukaryota</taxon>
        <taxon>Fungi</taxon>
        <taxon>Dikarya</taxon>
        <taxon>Basidiomycota</taxon>
        <taxon>Agaricomycotina</taxon>
        <taxon>Agaricomycetes</taxon>
        <taxon>Polyporales</taxon>
        <taxon>Gelatoporiaceae</taxon>
        <taxon>Obba</taxon>
    </lineage>
</organism>
<evidence type="ECO:0000313" key="2">
    <source>
        <dbReference type="Proteomes" id="UP000250043"/>
    </source>
</evidence>
<accession>A0A8E2DLW6</accession>
<dbReference type="OrthoDB" id="2780918at2759"/>
<dbReference type="Gene3D" id="3.80.10.10">
    <property type="entry name" value="Ribonuclease Inhibitor"/>
    <property type="match status" value="1"/>
</dbReference>
<dbReference type="EMBL" id="KV722385">
    <property type="protein sequence ID" value="OCH91451.1"/>
    <property type="molecule type" value="Genomic_DNA"/>
</dbReference>
<dbReference type="SUPFAM" id="SSF52047">
    <property type="entry name" value="RNI-like"/>
    <property type="match status" value="1"/>
</dbReference>
<evidence type="ECO:0000313" key="1">
    <source>
        <dbReference type="EMBL" id="OCH91451.1"/>
    </source>
</evidence>
<dbReference type="AlphaFoldDB" id="A0A8E2DLW6"/>
<gene>
    <name evidence="1" type="ORF">OBBRIDRAFT_803304</name>
</gene>
<dbReference type="InterPro" id="IPR032675">
    <property type="entry name" value="LRR_dom_sf"/>
</dbReference>
<evidence type="ECO:0008006" key="3">
    <source>
        <dbReference type="Google" id="ProtNLM"/>
    </source>
</evidence>
<sequence>MFFIPRLNEDCAHIILSYMNKASLLKMARTSRATHVATRTYLSRTVNLDRSDEQVLAFCDYILNNDLANHIRHLRIGESAYFVAGWGPLHGAYHSDEGAEDRDHRLFVRHFADVLEQARNLILLVITPLAQQLLDEPRILQAIISRPPAAQLELAYLEQDTLTTLSRLRMLSPVRLSPGVEIVAFPQILANNADGLRELDLRYCFPDYPYPSSQKTLPQFPCIRALSLVSVPTTLQQLAAVFPNLRDLVIGGTTEGYDIPNFEQSCVETMTTLWPELRSLEGEASVVMGLAATSPQLRRIDVQSTMSDASFNELCTTMQLRSIASFRLLVTVRPSPSIVENLGAWSDRGVTAGTFWSKIADAFPQATYMNLTLQYAMPMNESTIISRLVKDPSVRALGALRPLKYVTFLIATWFDDEDDHDGVRYCSQTASPGVQSLVRHWFNEIPSLDYLELRSIYAGAGSCQWRRQLDLTQKTQFESGDVLFQSVLVTDEECLDISEQYEWEGCR</sequence>
<keyword evidence="2" id="KW-1185">Reference proteome</keyword>
<dbReference type="Proteomes" id="UP000250043">
    <property type="component" value="Unassembled WGS sequence"/>
</dbReference>
<name>A0A8E2DLW6_9APHY</name>